<reference evidence="7 8" key="1">
    <citation type="submission" date="2018-10" db="EMBL/GenBank/DDBJ databases">
        <title>Notoacmeibacter sp. M2BS9Y-3-1, whole genome shotgun sequence.</title>
        <authorList>
            <person name="Tuo L."/>
        </authorList>
    </citation>
    <scope>NUCLEOTIDE SEQUENCE [LARGE SCALE GENOMIC DNA]</scope>
    <source>
        <strain evidence="7 8">M2BS9Y-3-1</strain>
    </source>
</reference>
<comment type="subcellular location">
    <subcellularLocation>
        <location evidence="1">Cell membrane</location>
        <topology evidence="1">Multi-pass membrane protein</topology>
    </subcellularLocation>
</comment>
<gene>
    <name evidence="7" type="ORF">D8780_04670</name>
</gene>
<comment type="caution">
    <text evidence="7">The sequence shown here is derived from an EMBL/GenBank/DDBJ whole genome shotgun (WGS) entry which is preliminary data.</text>
</comment>
<dbReference type="InterPro" id="IPR001123">
    <property type="entry name" value="LeuE-type"/>
</dbReference>
<feature type="transmembrane region" description="Helical" evidence="6">
    <location>
        <begin position="12"/>
        <end position="33"/>
    </location>
</feature>
<keyword evidence="8" id="KW-1185">Reference proteome</keyword>
<organism evidence="7 8">
    <name type="scientific">Notoacmeibacter ruber</name>
    <dbReference type="NCBI Taxonomy" id="2670375"/>
    <lineage>
        <taxon>Bacteria</taxon>
        <taxon>Pseudomonadati</taxon>
        <taxon>Pseudomonadota</taxon>
        <taxon>Alphaproteobacteria</taxon>
        <taxon>Hyphomicrobiales</taxon>
        <taxon>Notoacmeibacteraceae</taxon>
        <taxon>Notoacmeibacter</taxon>
    </lineage>
</organism>
<feature type="transmembrane region" description="Helical" evidence="6">
    <location>
        <begin position="157"/>
        <end position="177"/>
    </location>
</feature>
<feature type="transmembrane region" description="Helical" evidence="6">
    <location>
        <begin position="76"/>
        <end position="96"/>
    </location>
</feature>
<accession>A0A3L7JGJ7</accession>
<evidence type="ECO:0000256" key="1">
    <source>
        <dbReference type="ARBA" id="ARBA00004651"/>
    </source>
</evidence>
<dbReference type="AlphaFoldDB" id="A0A3L7JGJ7"/>
<evidence type="ECO:0000256" key="3">
    <source>
        <dbReference type="ARBA" id="ARBA00022692"/>
    </source>
</evidence>
<protein>
    <submittedName>
        <fullName evidence="7">Amino acid transporter</fullName>
    </submittedName>
</protein>
<dbReference type="PANTHER" id="PTHR30086:SF20">
    <property type="entry name" value="ARGININE EXPORTER PROTEIN ARGO-RELATED"/>
    <property type="match status" value="1"/>
</dbReference>
<keyword evidence="5 6" id="KW-0472">Membrane</keyword>
<dbReference type="GO" id="GO:0015171">
    <property type="term" value="F:amino acid transmembrane transporter activity"/>
    <property type="evidence" value="ECO:0007669"/>
    <property type="project" value="TreeGrafter"/>
</dbReference>
<keyword evidence="3 6" id="KW-0812">Transmembrane</keyword>
<keyword evidence="2" id="KW-1003">Cell membrane</keyword>
<sequence>MPVDQTVSLAGPFGTGFVLGATLIIAIGAQNAFILRQGLMRRHVFILCLVCSLSDALLIAAGVAGLGTLIAESPALIYWVTLGGAIFLFCYALIAFRRALRPSAMAESSAGRDKSGGLAAAMAACLAFTFLNPHVYLDTVLLLGSLSARYDGAGRTAYGAGAMAASFVWFFALGYGARLLSPVFARPKAWRVLDGLIGIIMAAIGAKLLMQL</sequence>
<keyword evidence="4 6" id="KW-1133">Transmembrane helix</keyword>
<name>A0A3L7JGJ7_9HYPH</name>
<evidence type="ECO:0000256" key="4">
    <source>
        <dbReference type="ARBA" id="ARBA00022989"/>
    </source>
</evidence>
<dbReference type="Pfam" id="PF01810">
    <property type="entry name" value="LysE"/>
    <property type="match status" value="1"/>
</dbReference>
<dbReference type="EMBL" id="RCWN01000001">
    <property type="protein sequence ID" value="RLQ87602.1"/>
    <property type="molecule type" value="Genomic_DNA"/>
</dbReference>
<evidence type="ECO:0000256" key="6">
    <source>
        <dbReference type="SAM" id="Phobius"/>
    </source>
</evidence>
<dbReference type="PANTHER" id="PTHR30086">
    <property type="entry name" value="ARGININE EXPORTER PROTEIN ARGO"/>
    <property type="match status" value="1"/>
</dbReference>
<feature type="transmembrane region" description="Helical" evidence="6">
    <location>
        <begin position="45"/>
        <end position="70"/>
    </location>
</feature>
<dbReference type="GO" id="GO:0005886">
    <property type="term" value="C:plasma membrane"/>
    <property type="evidence" value="ECO:0007669"/>
    <property type="project" value="UniProtKB-SubCell"/>
</dbReference>
<evidence type="ECO:0000256" key="5">
    <source>
        <dbReference type="ARBA" id="ARBA00023136"/>
    </source>
</evidence>
<proteinExistence type="predicted"/>
<evidence type="ECO:0000313" key="8">
    <source>
        <dbReference type="Proteomes" id="UP000281094"/>
    </source>
</evidence>
<feature type="transmembrane region" description="Helical" evidence="6">
    <location>
        <begin position="117"/>
        <end position="137"/>
    </location>
</feature>
<dbReference type="Proteomes" id="UP000281094">
    <property type="component" value="Unassembled WGS sequence"/>
</dbReference>
<feature type="transmembrane region" description="Helical" evidence="6">
    <location>
        <begin position="189"/>
        <end position="210"/>
    </location>
</feature>
<evidence type="ECO:0000256" key="2">
    <source>
        <dbReference type="ARBA" id="ARBA00022475"/>
    </source>
</evidence>
<evidence type="ECO:0000313" key="7">
    <source>
        <dbReference type="EMBL" id="RLQ87602.1"/>
    </source>
</evidence>